<keyword evidence="2" id="KW-1185">Reference proteome</keyword>
<gene>
    <name evidence="1" type="ORF">SAMN05443245_4162</name>
</gene>
<protein>
    <submittedName>
        <fullName evidence="1">Uncharacterized protein</fullName>
    </submittedName>
</protein>
<proteinExistence type="predicted"/>
<evidence type="ECO:0000313" key="1">
    <source>
        <dbReference type="EMBL" id="SDR27539.1"/>
    </source>
</evidence>
<reference evidence="2" key="1">
    <citation type="submission" date="2016-10" db="EMBL/GenBank/DDBJ databases">
        <authorList>
            <person name="Varghese N."/>
        </authorList>
    </citation>
    <scope>NUCLEOTIDE SEQUENCE [LARGE SCALE GENOMIC DNA]</scope>
    <source>
        <strain evidence="2">GAS106B</strain>
    </source>
</reference>
<dbReference type="Proteomes" id="UP000183487">
    <property type="component" value="Unassembled WGS sequence"/>
</dbReference>
<dbReference type="EMBL" id="FNKP01000002">
    <property type="protein sequence ID" value="SDR27539.1"/>
    <property type="molecule type" value="Genomic_DNA"/>
</dbReference>
<name>A0A1H1HQA3_9BURK</name>
<organism evidence="1 2">
    <name type="scientific">Paraburkholderia fungorum</name>
    <dbReference type="NCBI Taxonomy" id="134537"/>
    <lineage>
        <taxon>Bacteria</taxon>
        <taxon>Pseudomonadati</taxon>
        <taxon>Pseudomonadota</taxon>
        <taxon>Betaproteobacteria</taxon>
        <taxon>Burkholderiales</taxon>
        <taxon>Burkholderiaceae</taxon>
        <taxon>Paraburkholderia</taxon>
    </lineage>
</organism>
<accession>A0A1H1HQA3</accession>
<evidence type="ECO:0000313" key="2">
    <source>
        <dbReference type="Proteomes" id="UP000183487"/>
    </source>
</evidence>
<dbReference type="AlphaFoldDB" id="A0A1H1HQA3"/>
<sequence>MPCDWGLHEPHGGSGVGIGLPTLGTEGRFFIGVQFGRVSVRPRRGWAMFYNLGLGLQLGA</sequence>